<keyword evidence="4" id="KW-0119">Carbohydrate metabolism</keyword>
<comment type="catalytic activity">
    <reaction evidence="1">
        <text>Random endo-hydrolysis of N-acetyl-beta-D-glucosaminide (1-&gt;4)-beta-linkages in chitin and chitodextrins.</text>
        <dbReference type="EC" id="3.2.1.14"/>
    </reaction>
</comment>
<sequence length="464" mass="51726">MSTHQRSRGAFGGSRPTNALLGIVVAVTLGAVFFSAFMVIIDGTAPWQESPRRRVAYFADWNTANRDYTINDVDDSGAAADLTHLMWAFGDVSENGRCHIPPPSEASQAWQIYQRRYDAANSVDGRADEYTQPLAGSLNQLRKLKSKHPHLRTSISLGGWNWSTHFSTAARTEESRRAFVSSCVDLWLRGDLPRTDAEPQGGDGVAAGIFDGIDLDWEWPGGGGRADNITSPDDKRNFTLLVEEFRRQLDELENETDRKYELTVSVSHEEQVMRDSYEPQIFDIADFVTVQGYDFTGAWSDVTSPHSQLYAPEDAPSGPPSKSVHQTVRRYLEYGLPAHKLVVGFPGFGRGWAGVDPQGFGRYASAEGGAEGGYGDTTDAYVVLDREQEGHRFLDPVNGSYWIYDGDEWWSYDTPRIVRMKGRYVVENNLGGLMMWNLDMDPQAQLVAAMADSLRPKEEEQQGD</sequence>
<evidence type="ECO:0000256" key="1">
    <source>
        <dbReference type="ARBA" id="ARBA00000822"/>
    </source>
</evidence>
<evidence type="ECO:0000256" key="7">
    <source>
        <dbReference type="RuleBase" id="RU004453"/>
    </source>
</evidence>
<dbReference type="PROSITE" id="PS51910">
    <property type="entry name" value="GH18_2"/>
    <property type="match status" value="1"/>
</dbReference>
<dbReference type="InterPro" id="IPR017853">
    <property type="entry name" value="GH"/>
</dbReference>
<proteinExistence type="inferred from homology"/>
<dbReference type="PANTHER" id="PTHR11177:SF317">
    <property type="entry name" value="CHITINASE 12-RELATED"/>
    <property type="match status" value="1"/>
</dbReference>
<evidence type="ECO:0000256" key="9">
    <source>
        <dbReference type="SAM" id="Phobius"/>
    </source>
</evidence>
<keyword evidence="4" id="KW-0146">Chitin degradation</keyword>
<dbReference type="SUPFAM" id="SSF54556">
    <property type="entry name" value="Chitinase insertion domain"/>
    <property type="match status" value="1"/>
</dbReference>
<dbReference type="InterPro" id="IPR001579">
    <property type="entry name" value="Glyco_hydro_18_chit_AS"/>
</dbReference>
<keyword evidence="3 6" id="KW-0378">Hydrolase</keyword>
<evidence type="ECO:0000256" key="6">
    <source>
        <dbReference type="RuleBase" id="RU000489"/>
    </source>
</evidence>
<dbReference type="InterPro" id="IPR029070">
    <property type="entry name" value="Chitinase_insertion_sf"/>
</dbReference>
<dbReference type="CDD" id="cd06548">
    <property type="entry name" value="GH18_chitinase"/>
    <property type="match status" value="1"/>
</dbReference>
<feature type="domain" description="GH18" evidence="10">
    <location>
        <begin position="52"/>
        <end position="457"/>
    </location>
</feature>
<comment type="caution">
    <text evidence="11">The sequence shown here is derived from an EMBL/GenBank/DDBJ whole genome shotgun (WGS) entry which is preliminary data.</text>
</comment>
<dbReference type="SMART" id="SM00636">
    <property type="entry name" value="Glyco_18"/>
    <property type="match status" value="1"/>
</dbReference>
<evidence type="ECO:0000256" key="8">
    <source>
        <dbReference type="SAM" id="Coils"/>
    </source>
</evidence>
<accession>A0ABP7FZ18</accession>
<keyword evidence="5 6" id="KW-0326">Glycosidase</keyword>
<keyword evidence="9" id="KW-1133">Transmembrane helix</keyword>
<feature type="transmembrane region" description="Helical" evidence="9">
    <location>
        <begin position="20"/>
        <end position="41"/>
    </location>
</feature>
<dbReference type="Pfam" id="PF00704">
    <property type="entry name" value="Glyco_hydro_18"/>
    <property type="match status" value="1"/>
</dbReference>
<reference evidence="12" key="1">
    <citation type="journal article" date="2019" name="Int. J. Syst. Evol. Microbiol.">
        <title>The Global Catalogue of Microorganisms (GCM) 10K type strain sequencing project: providing services to taxonomists for standard genome sequencing and annotation.</title>
        <authorList>
            <consortium name="The Broad Institute Genomics Platform"/>
            <consortium name="The Broad Institute Genome Sequencing Center for Infectious Disease"/>
            <person name="Wu L."/>
            <person name="Ma J."/>
        </authorList>
    </citation>
    <scope>NUCLEOTIDE SEQUENCE [LARGE SCALE GENOMIC DNA]</scope>
    <source>
        <strain evidence="12">JCM 17137</strain>
    </source>
</reference>
<evidence type="ECO:0000313" key="12">
    <source>
        <dbReference type="Proteomes" id="UP001500908"/>
    </source>
</evidence>
<dbReference type="Proteomes" id="UP001500908">
    <property type="component" value="Unassembled WGS sequence"/>
</dbReference>
<dbReference type="EMBL" id="BAABDD010000014">
    <property type="protein sequence ID" value="GAA3749732.1"/>
    <property type="molecule type" value="Genomic_DNA"/>
</dbReference>
<organism evidence="11 12">
    <name type="scientific">Salinactinospora qingdaonensis</name>
    <dbReference type="NCBI Taxonomy" id="702744"/>
    <lineage>
        <taxon>Bacteria</taxon>
        <taxon>Bacillati</taxon>
        <taxon>Actinomycetota</taxon>
        <taxon>Actinomycetes</taxon>
        <taxon>Streptosporangiales</taxon>
        <taxon>Nocardiopsidaceae</taxon>
        <taxon>Salinactinospora</taxon>
    </lineage>
</organism>
<name>A0ABP7FZ18_9ACTN</name>
<dbReference type="PROSITE" id="PS01095">
    <property type="entry name" value="GH18_1"/>
    <property type="match status" value="1"/>
</dbReference>
<dbReference type="RefSeq" id="WP_344972412.1">
    <property type="nucleotide sequence ID" value="NZ_BAABDD010000014.1"/>
</dbReference>
<evidence type="ECO:0000256" key="2">
    <source>
        <dbReference type="ARBA" id="ARBA00012729"/>
    </source>
</evidence>
<evidence type="ECO:0000259" key="10">
    <source>
        <dbReference type="PROSITE" id="PS51910"/>
    </source>
</evidence>
<keyword evidence="9" id="KW-0812">Transmembrane</keyword>
<keyword evidence="9" id="KW-0472">Membrane</keyword>
<evidence type="ECO:0000256" key="3">
    <source>
        <dbReference type="ARBA" id="ARBA00022801"/>
    </source>
</evidence>
<evidence type="ECO:0000313" key="11">
    <source>
        <dbReference type="EMBL" id="GAA3749732.1"/>
    </source>
</evidence>
<evidence type="ECO:0000256" key="5">
    <source>
        <dbReference type="ARBA" id="ARBA00023295"/>
    </source>
</evidence>
<gene>
    <name evidence="11" type="ORF">GCM10022402_31130</name>
</gene>
<dbReference type="InterPro" id="IPR001223">
    <property type="entry name" value="Glyco_hydro18_cat"/>
</dbReference>
<dbReference type="InterPro" id="IPR011583">
    <property type="entry name" value="Chitinase_II/V-like_cat"/>
</dbReference>
<keyword evidence="4" id="KW-0624">Polysaccharide degradation</keyword>
<dbReference type="InterPro" id="IPR050314">
    <property type="entry name" value="Glycosyl_Hydrlase_18"/>
</dbReference>
<dbReference type="Gene3D" id="3.10.50.10">
    <property type="match status" value="1"/>
</dbReference>
<keyword evidence="8" id="KW-0175">Coiled coil</keyword>
<dbReference type="PANTHER" id="PTHR11177">
    <property type="entry name" value="CHITINASE"/>
    <property type="match status" value="1"/>
</dbReference>
<dbReference type="SUPFAM" id="SSF51445">
    <property type="entry name" value="(Trans)glycosidases"/>
    <property type="match status" value="1"/>
</dbReference>
<evidence type="ECO:0000256" key="4">
    <source>
        <dbReference type="ARBA" id="ARBA00023024"/>
    </source>
</evidence>
<dbReference type="Gene3D" id="3.20.20.80">
    <property type="entry name" value="Glycosidases"/>
    <property type="match status" value="1"/>
</dbReference>
<feature type="coiled-coil region" evidence="8">
    <location>
        <begin position="235"/>
        <end position="262"/>
    </location>
</feature>
<keyword evidence="12" id="KW-1185">Reference proteome</keyword>
<dbReference type="EC" id="3.2.1.14" evidence="2"/>
<protein>
    <recommendedName>
        <fullName evidence="2">chitinase</fullName>
        <ecNumber evidence="2">3.2.1.14</ecNumber>
    </recommendedName>
</protein>
<comment type="similarity">
    <text evidence="7">Belongs to the glycosyl hydrolase 18 family.</text>
</comment>